<dbReference type="PROSITE" id="PS52035">
    <property type="entry name" value="PEPTIDASE_M14"/>
    <property type="match status" value="1"/>
</dbReference>
<sequence>MPKNFLLFAFLLLSICASAQSTLKSPEDFLNFKKGERFLRHHQVVSYYEYVAQQNPNQVKLIQYGSTNEGRPLMIAIVASPENFPQLEEIRTNNLKSIGLMDGKPTKKQPAIAWLSYNVHGNESCGTSTSPFTLYELLNPNNERSKAILANTVVILDPSINPDGYDRYVNWYNQKVGAVFNPNPAAIEHNEPWPGGRFNHYLFDLNRDWAWQTQKETQERLAVYRQWMPHLHADFHEQGVENPYYFAPSAKPYHEDITGWQREFQKILGDYNKRDFDKNGWLYFSKERFDLLYPSYGDTYPTYNGAFGMTYEQGGSGRAGLGVIKRDGDTLTLKQRIDHHLSTSFACMEAISANADKTVTEFIKFYDNAQKNPVGQYKSFIFKTKGNESRTREFLNYLDKENFQYGVAGRSYLASGYSYQDDKTASFTIEPDDIIINLYQPRSTLLKILIEPKTMVEDSVTYDITSWSLPYAYGLNAYAVKDKVVPASKPQFVPQASKIDKPYAYLVKWQAFSELKLLASLLKKGIKVRSAAKPFEIENLAFNEGTLVITRTGNERLGDAFDKIVKAEAERLQVNLYSVATGMASKGSDFGSDNVSYLKAPKVAILAGDGVSPTAFGATWHFFDKQIEYPVTIIGENTLGNLDLAKFDVLILTDGSYGKSLDERNLSKVREWIRAGGKLIAVQGALNNLAGKDGFELKHKDEDKKKETDASKLKIFANAERESVSEETPGSIYKLTMDNTHPLAFGYDKTYFSLVLESSDFQYLSDGWNVGVTKNKDLVAGYAGAKAQEKLKNSLIFGTQDLGRGQVVYLANDPVFRGFWQNGKLLFGNAVFVVGN</sequence>
<evidence type="ECO:0000256" key="2">
    <source>
        <dbReference type="ARBA" id="ARBA00005988"/>
    </source>
</evidence>
<dbReference type="CDD" id="cd06238">
    <property type="entry name" value="M14-like"/>
    <property type="match status" value="1"/>
</dbReference>
<evidence type="ECO:0000313" key="11">
    <source>
        <dbReference type="Proteomes" id="UP001302949"/>
    </source>
</evidence>
<dbReference type="PANTHER" id="PTHR11705:SF143">
    <property type="entry name" value="SLL0236 PROTEIN"/>
    <property type="match status" value="1"/>
</dbReference>
<dbReference type="SUPFAM" id="SSF53187">
    <property type="entry name" value="Zn-dependent exopeptidases"/>
    <property type="match status" value="1"/>
</dbReference>
<accession>A0ABU5Q828</accession>
<gene>
    <name evidence="10" type="ORF">VB248_07585</name>
</gene>
<keyword evidence="8" id="KW-0732">Signal</keyword>
<comment type="caution">
    <text evidence="10">The sequence shown here is derived from an EMBL/GenBank/DDBJ whole genome shotgun (WGS) entry which is preliminary data.</text>
</comment>
<dbReference type="InterPro" id="IPR000834">
    <property type="entry name" value="Peptidase_M14"/>
</dbReference>
<dbReference type="Gene3D" id="3.40.630.10">
    <property type="entry name" value="Zn peptidases"/>
    <property type="match status" value="1"/>
</dbReference>
<feature type="signal peptide" evidence="8">
    <location>
        <begin position="1"/>
        <end position="19"/>
    </location>
</feature>
<evidence type="ECO:0000259" key="9">
    <source>
        <dbReference type="PROSITE" id="PS52035"/>
    </source>
</evidence>
<keyword evidence="5" id="KW-0862">Zinc</keyword>
<feature type="domain" description="Peptidase M14" evidence="9">
    <location>
        <begin position="37"/>
        <end position="351"/>
    </location>
</feature>
<dbReference type="Pfam" id="PF00246">
    <property type="entry name" value="Peptidase_M14"/>
    <property type="match status" value="1"/>
</dbReference>
<evidence type="ECO:0000256" key="8">
    <source>
        <dbReference type="SAM" id="SignalP"/>
    </source>
</evidence>
<comment type="similarity">
    <text evidence="2 7">Belongs to the peptidase M14 family.</text>
</comment>
<evidence type="ECO:0000256" key="7">
    <source>
        <dbReference type="PROSITE-ProRule" id="PRU01379"/>
    </source>
</evidence>
<keyword evidence="6" id="KW-0482">Metalloprotease</keyword>
<organism evidence="10 11">
    <name type="scientific">Arcicella rigui</name>
    <dbReference type="NCBI Taxonomy" id="797020"/>
    <lineage>
        <taxon>Bacteria</taxon>
        <taxon>Pseudomonadati</taxon>
        <taxon>Bacteroidota</taxon>
        <taxon>Cytophagia</taxon>
        <taxon>Cytophagales</taxon>
        <taxon>Flectobacillaceae</taxon>
        <taxon>Arcicella</taxon>
    </lineage>
</organism>
<dbReference type="PANTHER" id="PTHR11705">
    <property type="entry name" value="PROTEASE FAMILY M14 CARBOXYPEPTIDASE A,B"/>
    <property type="match status" value="1"/>
</dbReference>
<proteinExistence type="inferred from homology"/>
<evidence type="ECO:0000256" key="1">
    <source>
        <dbReference type="ARBA" id="ARBA00001947"/>
    </source>
</evidence>
<name>A0ABU5Q828_9BACT</name>
<dbReference type="Proteomes" id="UP001302949">
    <property type="component" value="Unassembled WGS sequence"/>
</dbReference>
<reference evidence="10 11" key="1">
    <citation type="submission" date="2023-12" db="EMBL/GenBank/DDBJ databases">
        <title>Novel species of the genus Arcicella isolated from rivers.</title>
        <authorList>
            <person name="Lu H."/>
        </authorList>
    </citation>
    <scope>NUCLEOTIDE SEQUENCE [LARGE SCALE GENOMIC DNA]</scope>
    <source>
        <strain evidence="10 11">KCTC 23307</strain>
    </source>
</reference>
<dbReference type="SMART" id="SM00631">
    <property type="entry name" value="Zn_pept"/>
    <property type="match status" value="1"/>
</dbReference>
<comment type="caution">
    <text evidence="7">Lacks conserved residue(s) required for the propagation of feature annotation.</text>
</comment>
<dbReference type="EMBL" id="JAYFUM010000008">
    <property type="protein sequence ID" value="MEA5138989.1"/>
    <property type="molecule type" value="Genomic_DNA"/>
</dbReference>
<keyword evidence="3" id="KW-0645">Protease</keyword>
<evidence type="ECO:0000313" key="10">
    <source>
        <dbReference type="EMBL" id="MEA5138989.1"/>
    </source>
</evidence>
<keyword evidence="4" id="KW-0378">Hydrolase</keyword>
<dbReference type="RefSeq" id="WP_323296152.1">
    <property type="nucleotide sequence ID" value="NZ_JAYFUM010000008.1"/>
</dbReference>
<dbReference type="SUPFAM" id="SSF52317">
    <property type="entry name" value="Class I glutamine amidotransferase-like"/>
    <property type="match status" value="1"/>
</dbReference>
<evidence type="ECO:0000256" key="4">
    <source>
        <dbReference type="ARBA" id="ARBA00022801"/>
    </source>
</evidence>
<evidence type="ECO:0000256" key="3">
    <source>
        <dbReference type="ARBA" id="ARBA00022670"/>
    </source>
</evidence>
<comment type="cofactor">
    <cofactor evidence="1">
        <name>Zn(2+)</name>
        <dbReference type="ChEBI" id="CHEBI:29105"/>
    </cofactor>
</comment>
<protein>
    <submittedName>
        <fullName evidence="10">M14 family metallopeptidase</fullName>
    </submittedName>
</protein>
<dbReference type="InterPro" id="IPR029062">
    <property type="entry name" value="Class_I_gatase-like"/>
</dbReference>
<evidence type="ECO:0000256" key="6">
    <source>
        <dbReference type="ARBA" id="ARBA00023049"/>
    </source>
</evidence>
<feature type="chain" id="PRO_5045529828" evidence="8">
    <location>
        <begin position="20"/>
        <end position="836"/>
    </location>
</feature>
<dbReference type="CDD" id="cd01653">
    <property type="entry name" value="GATase1"/>
    <property type="match status" value="1"/>
</dbReference>
<evidence type="ECO:0000256" key="5">
    <source>
        <dbReference type="ARBA" id="ARBA00022833"/>
    </source>
</evidence>
<keyword evidence="11" id="KW-1185">Reference proteome</keyword>